<dbReference type="Pfam" id="PF00106">
    <property type="entry name" value="adh_short"/>
    <property type="match status" value="1"/>
</dbReference>
<comment type="caution">
    <text evidence="13">The sequence shown here is derived from an EMBL/GenBank/DDBJ whole genome shotgun (WGS) entry which is preliminary data.</text>
</comment>
<dbReference type="PRINTS" id="PR00080">
    <property type="entry name" value="SDRFAMILY"/>
</dbReference>
<dbReference type="FunFam" id="3.40.50.720:FF:000131">
    <property type="entry name" value="Short-chain dehydrogenase/reductase 3"/>
    <property type="match status" value="1"/>
</dbReference>
<dbReference type="PANTHER" id="PTHR24322:SF748">
    <property type="entry name" value="FI23927P1-RELATED"/>
    <property type="match status" value="1"/>
</dbReference>
<dbReference type="GO" id="GO:0005811">
    <property type="term" value="C:lipid droplet"/>
    <property type="evidence" value="ECO:0007669"/>
    <property type="project" value="TreeGrafter"/>
</dbReference>
<dbReference type="Proteomes" id="UP001107558">
    <property type="component" value="Chromosome 3"/>
</dbReference>
<keyword evidence="5" id="KW-1133">Transmembrane helix</keyword>
<dbReference type="OrthoDB" id="6251714at2759"/>
<evidence type="ECO:0000256" key="1">
    <source>
        <dbReference type="ARBA" id="ARBA00004141"/>
    </source>
</evidence>
<keyword evidence="7" id="KW-0443">Lipid metabolism</keyword>
<keyword evidence="3" id="KW-0812">Transmembrane</keyword>
<comment type="similarity">
    <text evidence="2 12">Belongs to the short-chain dehydrogenases/reductases (SDR) family.</text>
</comment>
<dbReference type="AlphaFoldDB" id="A0A9J6BTL2"/>
<dbReference type="GO" id="GO:0016020">
    <property type="term" value="C:membrane"/>
    <property type="evidence" value="ECO:0007669"/>
    <property type="project" value="UniProtKB-SubCell"/>
</dbReference>
<evidence type="ECO:0000313" key="13">
    <source>
        <dbReference type="EMBL" id="KAG5672646.1"/>
    </source>
</evidence>
<name>A0A9J6BTL2_POLVA</name>
<comment type="function">
    <text evidence="9">Catalyzes the reduction of all-trans-retinal to all-trans-retinol in the presence of NADPH.</text>
</comment>
<keyword evidence="14" id="KW-1185">Reference proteome</keyword>
<evidence type="ECO:0000256" key="5">
    <source>
        <dbReference type="ARBA" id="ARBA00022989"/>
    </source>
</evidence>
<evidence type="ECO:0000256" key="8">
    <source>
        <dbReference type="ARBA" id="ARBA00023136"/>
    </source>
</evidence>
<dbReference type="Gene3D" id="3.40.50.720">
    <property type="entry name" value="NAD(P)-binding Rossmann-like Domain"/>
    <property type="match status" value="1"/>
</dbReference>
<evidence type="ECO:0000256" key="12">
    <source>
        <dbReference type="RuleBase" id="RU000363"/>
    </source>
</evidence>
<evidence type="ECO:0000256" key="7">
    <source>
        <dbReference type="ARBA" id="ARBA00023098"/>
    </source>
</evidence>
<keyword evidence="6" id="KW-0560">Oxidoreductase</keyword>
<dbReference type="GO" id="GO:0052650">
    <property type="term" value="F:all-trans-retinol dehydrogenase (NADP+) activity"/>
    <property type="evidence" value="ECO:0007669"/>
    <property type="project" value="UniProtKB-ARBA"/>
</dbReference>
<gene>
    <name evidence="13" type="ORF">PVAND_002759</name>
</gene>
<dbReference type="InterPro" id="IPR036291">
    <property type="entry name" value="NAD(P)-bd_dom_sf"/>
</dbReference>
<keyword evidence="8" id="KW-0472">Membrane</keyword>
<protein>
    <recommendedName>
        <fullName evidence="10">Short-chain dehydrogenase/reductase 3</fullName>
    </recommendedName>
    <alternativeName>
        <fullName evidence="11">Retinal short-chain dehydrogenase/reductase 1</fullName>
    </alternativeName>
</protein>
<dbReference type="PRINTS" id="PR00081">
    <property type="entry name" value="GDHRDH"/>
</dbReference>
<evidence type="ECO:0000256" key="6">
    <source>
        <dbReference type="ARBA" id="ARBA00023002"/>
    </source>
</evidence>
<reference evidence="13" key="1">
    <citation type="submission" date="2021-03" db="EMBL/GenBank/DDBJ databases">
        <title>Chromosome level genome of the anhydrobiotic midge Polypedilum vanderplanki.</title>
        <authorList>
            <person name="Yoshida Y."/>
            <person name="Kikawada T."/>
            <person name="Gusev O."/>
        </authorList>
    </citation>
    <scope>NUCLEOTIDE SEQUENCE</scope>
    <source>
        <strain evidence="13">NIAS01</strain>
        <tissue evidence="13">Whole body or cell culture</tissue>
    </source>
</reference>
<evidence type="ECO:0000256" key="4">
    <source>
        <dbReference type="ARBA" id="ARBA00022857"/>
    </source>
</evidence>
<sequence length="280" mass="31331">MLIFSTKIIFIAIKETILNLIIPKKPKDIRGQLALITGGANGLGRATAIKLAMEGCDIVIIDINENEAIKTAQEIRDVFDVKVKAYKVDVSNFEAIQTLKDDIDVDFPGQSVDILINNAGILSKISLCEGQYQQIQKVIDVNLTAHFWTTRTFLSQMIEKKRGHIVGISSMSAKVTLPCAISYCSTKYGVDGFYSALYDELCVDEHDEYIKTTCIFPSFINTREELTKILDQMKGVGPRMSASYVASQIVNAIKNNKKSLILPFHARFLYLARRRLKKSP</sequence>
<comment type="subcellular location">
    <subcellularLocation>
        <location evidence="1">Membrane</location>
        <topology evidence="1">Multi-pass membrane protein</topology>
    </subcellularLocation>
</comment>
<dbReference type="EMBL" id="JADBJN010000003">
    <property type="protein sequence ID" value="KAG5672646.1"/>
    <property type="molecule type" value="Genomic_DNA"/>
</dbReference>
<evidence type="ECO:0000313" key="14">
    <source>
        <dbReference type="Proteomes" id="UP001107558"/>
    </source>
</evidence>
<evidence type="ECO:0000256" key="9">
    <source>
        <dbReference type="ARBA" id="ARBA00059620"/>
    </source>
</evidence>
<evidence type="ECO:0000256" key="11">
    <source>
        <dbReference type="ARBA" id="ARBA00082544"/>
    </source>
</evidence>
<organism evidence="13 14">
    <name type="scientific">Polypedilum vanderplanki</name>
    <name type="common">Sleeping chironomid midge</name>
    <dbReference type="NCBI Taxonomy" id="319348"/>
    <lineage>
        <taxon>Eukaryota</taxon>
        <taxon>Metazoa</taxon>
        <taxon>Ecdysozoa</taxon>
        <taxon>Arthropoda</taxon>
        <taxon>Hexapoda</taxon>
        <taxon>Insecta</taxon>
        <taxon>Pterygota</taxon>
        <taxon>Neoptera</taxon>
        <taxon>Endopterygota</taxon>
        <taxon>Diptera</taxon>
        <taxon>Nematocera</taxon>
        <taxon>Chironomoidea</taxon>
        <taxon>Chironomidae</taxon>
        <taxon>Chironominae</taxon>
        <taxon>Polypedilum</taxon>
        <taxon>Polypedilum</taxon>
    </lineage>
</organism>
<keyword evidence="4" id="KW-0521">NADP</keyword>
<dbReference type="InterPro" id="IPR002347">
    <property type="entry name" value="SDR_fam"/>
</dbReference>
<evidence type="ECO:0000256" key="2">
    <source>
        <dbReference type="ARBA" id="ARBA00006484"/>
    </source>
</evidence>
<accession>A0A9J6BTL2</accession>
<proteinExistence type="inferred from homology"/>
<evidence type="ECO:0000256" key="10">
    <source>
        <dbReference type="ARBA" id="ARBA00068717"/>
    </source>
</evidence>
<dbReference type="PANTHER" id="PTHR24322">
    <property type="entry name" value="PKSB"/>
    <property type="match status" value="1"/>
</dbReference>
<dbReference type="SUPFAM" id="SSF51735">
    <property type="entry name" value="NAD(P)-binding Rossmann-fold domains"/>
    <property type="match status" value="1"/>
</dbReference>
<evidence type="ECO:0000256" key="3">
    <source>
        <dbReference type="ARBA" id="ARBA00022692"/>
    </source>
</evidence>